<evidence type="ECO:0000313" key="1">
    <source>
        <dbReference type="EMBL" id="KRY44587.1"/>
    </source>
</evidence>
<dbReference type="Proteomes" id="UP000054653">
    <property type="component" value="Unassembled WGS sequence"/>
</dbReference>
<accession>A0A0V1C5L8</accession>
<keyword evidence="4" id="KW-1185">Reference proteome</keyword>
<dbReference type="AlphaFoldDB" id="A0A0V1C5L8"/>
<comment type="caution">
    <text evidence="2">The sequence shown here is derived from an EMBL/GenBank/DDBJ whole genome shotgun (WGS) entry which is preliminary data.</text>
</comment>
<gene>
    <name evidence="2" type="ORF">T03_12295</name>
    <name evidence="3" type="ORF">T03_15707</name>
    <name evidence="1" type="ORF">T03_5746</name>
</gene>
<name>A0A0V1C5L8_TRIBR</name>
<dbReference type="EMBL" id="JYDI01000530">
    <property type="protein sequence ID" value="KRY44601.1"/>
    <property type="molecule type" value="Genomic_DNA"/>
</dbReference>
<sequence length="60" mass="6934">MTECTSHVIICCIKSVSGYTLSIHQRHDASHLDWLQILRETLIDVMDAISKKDHMDSPFY</sequence>
<protein>
    <submittedName>
        <fullName evidence="2">Uncharacterized protein</fullName>
    </submittedName>
</protein>
<organism evidence="2 4">
    <name type="scientific">Trichinella britovi</name>
    <name type="common">Parasitic roundworm</name>
    <dbReference type="NCBI Taxonomy" id="45882"/>
    <lineage>
        <taxon>Eukaryota</taxon>
        <taxon>Metazoa</taxon>
        <taxon>Ecdysozoa</taxon>
        <taxon>Nematoda</taxon>
        <taxon>Enoplea</taxon>
        <taxon>Dorylaimia</taxon>
        <taxon>Trichinellida</taxon>
        <taxon>Trichinellidae</taxon>
        <taxon>Trichinella</taxon>
    </lineage>
</organism>
<dbReference type="EMBL" id="JYDI01000486">
    <property type="protein sequence ID" value="KRY44756.1"/>
    <property type="molecule type" value="Genomic_DNA"/>
</dbReference>
<evidence type="ECO:0000313" key="4">
    <source>
        <dbReference type="Proteomes" id="UP000054653"/>
    </source>
</evidence>
<proteinExistence type="predicted"/>
<evidence type="ECO:0000313" key="3">
    <source>
        <dbReference type="EMBL" id="KRY44756.1"/>
    </source>
</evidence>
<evidence type="ECO:0000313" key="2">
    <source>
        <dbReference type="EMBL" id="KRY44601.1"/>
    </source>
</evidence>
<dbReference type="EMBL" id="JYDI01000536">
    <property type="protein sequence ID" value="KRY44587.1"/>
    <property type="molecule type" value="Genomic_DNA"/>
</dbReference>
<reference evidence="2 4" key="1">
    <citation type="submission" date="2015-01" db="EMBL/GenBank/DDBJ databases">
        <title>Evolution of Trichinella species and genotypes.</title>
        <authorList>
            <person name="Korhonen P.K."/>
            <person name="Edoardo P."/>
            <person name="Giuseppe L.R."/>
            <person name="Gasser R.B."/>
        </authorList>
    </citation>
    <scope>NUCLEOTIDE SEQUENCE [LARGE SCALE GENOMIC DNA]</scope>
    <source>
        <strain evidence="2">ISS120</strain>
    </source>
</reference>